<dbReference type="PANTHER" id="PTHR14097:SF8">
    <property type="entry name" value="NAD(P)-BINDING DOMAIN-CONTAINING PROTEIN"/>
    <property type="match status" value="1"/>
</dbReference>
<dbReference type="SUPFAM" id="SSF51735">
    <property type="entry name" value="NAD(P)-binding Rossmann-fold domains"/>
    <property type="match status" value="1"/>
</dbReference>
<dbReference type="PANTHER" id="PTHR14097">
    <property type="entry name" value="OXIDOREDUCTASE HTATIP2"/>
    <property type="match status" value="1"/>
</dbReference>
<dbReference type="EMBL" id="QJNU01000420">
    <property type="protein sequence ID" value="RYO99413.1"/>
    <property type="molecule type" value="Genomic_DNA"/>
</dbReference>
<protein>
    <recommendedName>
        <fullName evidence="3">NAD(P)-binding domain-containing protein</fullName>
    </recommendedName>
</protein>
<evidence type="ECO:0000313" key="2">
    <source>
        <dbReference type="Proteomes" id="UP000293360"/>
    </source>
</evidence>
<sequence>MKLVIVGGTGLVATELIKQSLAMPEITSIVAVARKPVQLEADAVNESKFKSVVIRDYEEYPDTLKGGLSGADACIWLSKFDFAEVKRIMRGETEKILQEFGAEHREVDVHIVRPGMVWSSITFWRSVQANIFRATNVLTRVIPNISLTELSAAILDQVVRGFEKEALSNADLVRIGGAALKKKAKA</sequence>
<evidence type="ECO:0000313" key="1">
    <source>
        <dbReference type="EMBL" id="RYO99413.1"/>
    </source>
</evidence>
<organism evidence="1 2">
    <name type="scientific">Monosporascus ibericus</name>
    <dbReference type="NCBI Taxonomy" id="155417"/>
    <lineage>
        <taxon>Eukaryota</taxon>
        <taxon>Fungi</taxon>
        <taxon>Dikarya</taxon>
        <taxon>Ascomycota</taxon>
        <taxon>Pezizomycotina</taxon>
        <taxon>Sordariomycetes</taxon>
        <taxon>Xylariomycetidae</taxon>
        <taxon>Xylariales</taxon>
        <taxon>Xylariales incertae sedis</taxon>
        <taxon>Monosporascus</taxon>
    </lineage>
</organism>
<comment type="caution">
    <text evidence="1">The sequence shown here is derived from an EMBL/GenBank/DDBJ whole genome shotgun (WGS) entry which is preliminary data.</text>
</comment>
<dbReference type="InterPro" id="IPR036291">
    <property type="entry name" value="NAD(P)-bd_dom_sf"/>
</dbReference>
<name>A0A4Q4T7D1_9PEZI</name>
<accession>A0A4Q4T7D1</accession>
<evidence type="ECO:0008006" key="3">
    <source>
        <dbReference type="Google" id="ProtNLM"/>
    </source>
</evidence>
<keyword evidence="2" id="KW-1185">Reference proteome</keyword>
<proteinExistence type="predicted"/>
<dbReference type="Proteomes" id="UP000293360">
    <property type="component" value="Unassembled WGS sequence"/>
</dbReference>
<reference evidence="1 2" key="1">
    <citation type="submission" date="2018-06" db="EMBL/GenBank/DDBJ databases">
        <title>Complete Genomes of Monosporascus.</title>
        <authorList>
            <person name="Robinson A.J."/>
            <person name="Natvig D.O."/>
        </authorList>
    </citation>
    <scope>NUCLEOTIDE SEQUENCE [LARGE SCALE GENOMIC DNA]</scope>
    <source>
        <strain evidence="1 2">CBS 110550</strain>
    </source>
</reference>
<dbReference type="OrthoDB" id="4161186at2759"/>
<gene>
    <name evidence="1" type="ORF">DL764_006808</name>
</gene>
<dbReference type="Gene3D" id="3.40.50.720">
    <property type="entry name" value="NAD(P)-binding Rossmann-like Domain"/>
    <property type="match status" value="1"/>
</dbReference>
<dbReference type="AlphaFoldDB" id="A0A4Q4T7D1"/>